<accession>A0AAW0SW69</accession>
<evidence type="ECO:0008006" key="18">
    <source>
        <dbReference type="Google" id="ProtNLM"/>
    </source>
</evidence>
<evidence type="ECO:0000256" key="10">
    <source>
        <dbReference type="ARBA" id="ARBA00023136"/>
    </source>
</evidence>
<keyword evidence="17" id="KW-1185">Reference proteome</keyword>
<dbReference type="Pfam" id="PF25294">
    <property type="entry name" value="RENR_N"/>
    <property type="match status" value="1"/>
</dbReference>
<keyword evidence="5" id="KW-0165">Cleavage on pair of basic residues</keyword>
<comment type="caution">
    <text evidence="16">The sequence shown here is derived from an EMBL/GenBank/DDBJ whole genome shotgun (WGS) entry which is preliminary data.</text>
</comment>
<evidence type="ECO:0000256" key="12">
    <source>
        <dbReference type="SAM" id="Phobius"/>
    </source>
</evidence>
<gene>
    <name evidence="16" type="ORF">O3P69_009574</name>
</gene>
<proteinExistence type="predicted"/>
<dbReference type="Pfam" id="PF07850">
    <property type="entry name" value="Renin_r"/>
    <property type="match status" value="1"/>
</dbReference>
<keyword evidence="8" id="KW-0256">Endoplasmic reticulum</keyword>
<evidence type="ECO:0000256" key="1">
    <source>
        <dbReference type="ARBA" id="ARBA00004115"/>
    </source>
</evidence>
<evidence type="ECO:0000256" key="3">
    <source>
        <dbReference type="ARBA" id="ARBA00004373"/>
    </source>
</evidence>
<reference evidence="16 17" key="1">
    <citation type="submission" date="2023-03" db="EMBL/GenBank/DDBJ databases">
        <title>High-quality genome of Scylla paramamosain provides insights in environmental adaptation.</title>
        <authorList>
            <person name="Zhang L."/>
        </authorList>
    </citation>
    <scope>NUCLEOTIDE SEQUENCE [LARGE SCALE GENOMIC DNA]</scope>
    <source>
        <strain evidence="16">LZ_2023a</strain>
        <tissue evidence="16">Muscle</tissue>
    </source>
</reference>
<dbReference type="InterPro" id="IPR056780">
    <property type="entry name" value="Renin_r_C"/>
</dbReference>
<dbReference type="InterPro" id="IPR057318">
    <property type="entry name" value="RENR_N"/>
</dbReference>
<keyword evidence="11" id="KW-0675">Receptor</keyword>
<evidence type="ECO:0000313" key="16">
    <source>
        <dbReference type="EMBL" id="KAK8378932.1"/>
    </source>
</evidence>
<evidence type="ECO:0000256" key="2">
    <source>
        <dbReference type="ARBA" id="ARBA00004251"/>
    </source>
</evidence>
<comment type="subcellular location">
    <subcellularLocation>
        <location evidence="2">Cell membrane</location>
        <topology evidence="2">Single-pass type I membrane protein</topology>
    </subcellularLocation>
    <subcellularLocation>
        <location evidence="1">Endoplasmic reticulum membrane</location>
        <topology evidence="1">Single-pass type I membrane protein</topology>
    </subcellularLocation>
    <subcellularLocation>
        <location evidence="3">Vesicle</location>
    </subcellularLocation>
</comment>
<keyword evidence="4" id="KW-1003">Cell membrane</keyword>
<evidence type="ECO:0000256" key="5">
    <source>
        <dbReference type="ARBA" id="ARBA00022685"/>
    </source>
</evidence>
<evidence type="ECO:0000256" key="7">
    <source>
        <dbReference type="ARBA" id="ARBA00022729"/>
    </source>
</evidence>
<organism evidence="16 17">
    <name type="scientific">Scylla paramamosain</name>
    <name type="common">Mud crab</name>
    <dbReference type="NCBI Taxonomy" id="85552"/>
    <lineage>
        <taxon>Eukaryota</taxon>
        <taxon>Metazoa</taxon>
        <taxon>Ecdysozoa</taxon>
        <taxon>Arthropoda</taxon>
        <taxon>Crustacea</taxon>
        <taxon>Multicrustacea</taxon>
        <taxon>Malacostraca</taxon>
        <taxon>Eumalacostraca</taxon>
        <taxon>Eucarida</taxon>
        <taxon>Decapoda</taxon>
        <taxon>Pleocyemata</taxon>
        <taxon>Brachyura</taxon>
        <taxon>Eubrachyura</taxon>
        <taxon>Portunoidea</taxon>
        <taxon>Portunidae</taxon>
        <taxon>Portuninae</taxon>
        <taxon>Scylla</taxon>
    </lineage>
</organism>
<evidence type="ECO:0000256" key="11">
    <source>
        <dbReference type="ARBA" id="ARBA00023170"/>
    </source>
</evidence>
<evidence type="ECO:0000256" key="6">
    <source>
        <dbReference type="ARBA" id="ARBA00022692"/>
    </source>
</evidence>
<sequence>MTPSRMSVCLLFFVFSAVYGGELTVSHSPSTLRFGHADALRTSDLDDVLAASLGYTPVQTSLWPGLTITSPFSSPTAAVLVEVHSGGASVRQEGTTYGLKEDVSIDEVFNHIKNVYGSRAQRHTLFKHLTVDTSPNDSWIHTIPKTQVLDYSQEPDASFLREMAALVTTARTAEEITTIPHGGQDVIFLEVSGMEQLVRKYGADSPQVEEASSVLRAQLSKVTELMREVYSDRVVVMSATVEEAKQLSRRARSILQVAETDDPNVNKSYSSDYPAIFNIILWLSIVLVLAILAISMSMWNMDPGRDSIIYRMTTMRMKKRQLIVLKEYVCMIILSTNSKLDSLCIREII</sequence>
<keyword evidence="6 12" id="KW-0812">Transmembrane</keyword>
<dbReference type="GO" id="GO:0030177">
    <property type="term" value="P:positive regulation of Wnt signaling pathway"/>
    <property type="evidence" value="ECO:0007669"/>
    <property type="project" value="TreeGrafter"/>
</dbReference>
<feature type="domain" description="Renin receptor N-terminal" evidence="15">
    <location>
        <begin position="20"/>
        <end position="241"/>
    </location>
</feature>
<keyword evidence="7 13" id="KW-0732">Signal</keyword>
<dbReference type="InterPro" id="IPR012493">
    <property type="entry name" value="Renin_rcpt"/>
</dbReference>
<feature type="domain" description="Renin receptor-like C-terminal transmembrane spanning segment" evidence="14">
    <location>
        <begin position="259"/>
        <end position="319"/>
    </location>
</feature>
<dbReference type="GO" id="GO:0031982">
    <property type="term" value="C:vesicle"/>
    <property type="evidence" value="ECO:0007669"/>
    <property type="project" value="UniProtKB-SubCell"/>
</dbReference>
<dbReference type="Proteomes" id="UP001487740">
    <property type="component" value="Unassembled WGS sequence"/>
</dbReference>
<dbReference type="PANTHER" id="PTHR13351:SF1">
    <property type="entry name" value="RENIN RECEPTOR"/>
    <property type="match status" value="1"/>
</dbReference>
<name>A0AAW0SW69_SCYPA</name>
<evidence type="ECO:0000259" key="14">
    <source>
        <dbReference type="Pfam" id="PF07850"/>
    </source>
</evidence>
<dbReference type="GO" id="GO:0098588">
    <property type="term" value="C:bounding membrane of organelle"/>
    <property type="evidence" value="ECO:0007669"/>
    <property type="project" value="UniProtKB-ARBA"/>
</dbReference>
<dbReference type="AlphaFoldDB" id="A0AAW0SW69"/>
<feature type="chain" id="PRO_5043396251" description="Renin receptor" evidence="13">
    <location>
        <begin position="21"/>
        <end position="349"/>
    </location>
</feature>
<dbReference type="GO" id="GO:0038023">
    <property type="term" value="F:signaling receptor activity"/>
    <property type="evidence" value="ECO:0007669"/>
    <property type="project" value="InterPro"/>
</dbReference>
<evidence type="ECO:0000259" key="15">
    <source>
        <dbReference type="Pfam" id="PF25294"/>
    </source>
</evidence>
<dbReference type="EMBL" id="JARAKH010000044">
    <property type="protein sequence ID" value="KAK8378932.1"/>
    <property type="molecule type" value="Genomic_DNA"/>
</dbReference>
<evidence type="ECO:0000256" key="9">
    <source>
        <dbReference type="ARBA" id="ARBA00022989"/>
    </source>
</evidence>
<evidence type="ECO:0000256" key="4">
    <source>
        <dbReference type="ARBA" id="ARBA00022475"/>
    </source>
</evidence>
<evidence type="ECO:0000256" key="8">
    <source>
        <dbReference type="ARBA" id="ARBA00022824"/>
    </source>
</evidence>
<dbReference type="GO" id="GO:0005789">
    <property type="term" value="C:endoplasmic reticulum membrane"/>
    <property type="evidence" value="ECO:0007669"/>
    <property type="project" value="UniProtKB-SubCell"/>
</dbReference>
<dbReference type="PANTHER" id="PTHR13351">
    <property type="entry name" value="RENIN RECEPTOR"/>
    <property type="match status" value="1"/>
</dbReference>
<dbReference type="GO" id="GO:0009897">
    <property type="term" value="C:external side of plasma membrane"/>
    <property type="evidence" value="ECO:0007669"/>
    <property type="project" value="TreeGrafter"/>
</dbReference>
<protein>
    <recommendedName>
        <fullName evidence="18">Renin receptor</fullName>
    </recommendedName>
</protein>
<keyword evidence="9 12" id="KW-1133">Transmembrane helix</keyword>
<feature type="signal peptide" evidence="13">
    <location>
        <begin position="1"/>
        <end position="20"/>
    </location>
</feature>
<evidence type="ECO:0000313" key="17">
    <source>
        <dbReference type="Proteomes" id="UP001487740"/>
    </source>
</evidence>
<evidence type="ECO:0000256" key="13">
    <source>
        <dbReference type="SAM" id="SignalP"/>
    </source>
</evidence>
<feature type="transmembrane region" description="Helical" evidence="12">
    <location>
        <begin position="279"/>
        <end position="301"/>
    </location>
</feature>
<keyword evidence="10 12" id="KW-0472">Membrane</keyword>